<name>A0A1J0W1B5_9NOCA</name>
<evidence type="ECO:0000313" key="3">
    <source>
        <dbReference type="Proteomes" id="UP000183810"/>
    </source>
</evidence>
<dbReference type="AlphaFoldDB" id="A0A1J0W1B5"/>
<dbReference type="Proteomes" id="UP000183810">
    <property type="component" value="Chromosome"/>
</dbReference>
<dbReference type="Gene3D" id="1.10.10.60">
    <property type="entry name" value="Homeodomain-like"/>
    <property type="match status" value="1"/>
</dbReference>
<proteinExistence type="predicted"/>
<dbReference type="InterPro" id="IPR025246">
    <property type="entry name" value="IS30-like_HTH"/>
</dbReference>
<dbReference type="EMBL" id="CP018082">
    <property type="protein sequence ID" value="APE38058.1"/>
    <property type="molecule type" value="Genomic_DNA"/>
</dbReference>
<protein>
    <recommendedName>
        <fullName evidence="1">Transposase IS30-like HTH domain-containing protein</fullName>
    </recommendedName>
</protein>
<reference evidence="2" key="1">
    <citation type="submission" date="2016-11" db="EMBL/GenBank/DDBJ databases">
        <authorList>
            <person name="Jaros S."/>
            <person name="Januszkiewicz K."/>
            <person name="Wedrychowicz H."/>
        </authorList>
    </citation>
    <scope>NUCLEOTIDE SEQUENCE [LARGE SCALE GENOMIC DNA]</scope>
    <source>
        <strain evidence="2">Y48</strain>
    </source>
</reference>
<sequence length="93" mass="10429">MIAAYQAGSSTKQLAIGWQLAKASILTILRCGGAIIREQRRLTDDEINHAVTRYRDGESLQRIGERLGVAHTTIRTALERRGITRCDTHGRQR</sequence>
<evidence type="ECO:0000313" key="2">
    <source>
        <dbReference type="EMBL" id="APE38058.1"/>
    </source>
</evidence>
<dbReference type="KEGG" id="nsl:BOX37_05860"/>
<evidence type="ECO:0000259" key="1">
    <source>
        <dbReference type="Pfam" id="PF13936"/>
    </source>
</evidence>
<feature type="domain" description="Transposase IS30-like HTH" evidence="1">
    <location>
        <begin position="39"/>
        <end position="80"/>
    </location>
</feature>
<dbReference type="Pfam" id="PF13936">
    <property type="entry name" value="HTH_38"/>
    <property type="match status" value="1"/>
</dbReference>
<keyword evidence="3" id="KW-1185">Reference proteome</keyword>
<accession>A0A1J0W1B5</accession>
<gene>
    <name evidence="2" type="ORF">BOX37_05860</name>
</gene>
<organism evidence="2 3">
    <name type="scientific">Nocardia mangyaensis</name>
    <dbReference type="NCBI Taxonomy" id="2213200"/>
    <lineage>
        <taxon>Bacteria</taxon>
        <taxon>Bacillati</taxon>
        <taxon>Actinomycetota</taxon>
        <taxon>Actinomycetes</taxon>
        <taxon>Mycobacteriales</taxon>
        <taxon>Nocardiaceae</taxon>
        <taxon>Nocardia</taxon>
    </lineage>
</organism>